<keyword evidence="2" id="KW-0812">Transmembrane</keyword>
<comment type="subcellular location">
    <subcellularLocation>
        <location evidence="1">Membrane</location>
    </subcellularLocation>
</comment>
<keyword evidence="6" id="KW-0175">Coiled coil</keyword>
<dbReference type="GO" id="GO:0016020">
    <property type="term" value="C:membrane"/>
    <property type="evidence" value="ECO:0007669"/>
    <property type="project" value="UniProtKB-SubCell"/>
</dbReference>
<protein>
    <submittedName>
        <fullName evidence="10">Uncharacterized protein LOC118404010 isoform X33</fullName>
    </submittedName>
</protein>
<feature type="compositionally biased region" description="Low complexity" evidence="7">
    <location>
        <begin position="539"/>
        <end position="551"/>
    </location>
</feature>
<evidence type="ECO:0000256" key="4">
    <source>
        <dbReference type="ARBA" id="ARBA00022989"/>
    </source>
</evidence>
<dbReference type="PANTHER" id="PTHR47535:SF1">
    <property type="entry name" value="NESPRIN-1"/>
    <property type="match status" value="1"/>
</dbReference>
<organism evidence="9 10">
    <name type="scientific">Branchiostoma floridae</name>
    <name type="common">Florida lancelet</name>
    <name type="synonym">Amphioxus</name>
    <dbReference type="NCBI Taxonomy" id="7739"/>
    <lineage>
        <taxon>Eukaryota</taxon>
        <taxon>Metazoa</taxon>
        <taxon>Chordata</taxon>
        <taxon>Cephalochordata</taxon>
        <taxon>Leptocardii</taxon>
        <taxon>Amphioxiformes</taxon>
        <taxon>Branchiostomatidae</taxon>
        <taxon>Branchiostoma</taxon>
    </lineage>
</organism>
<reference evidence="9" key="1">
    <citation type="journal article" date="2020" name="Nat. Ecol. Evol.">
        <title>Deeply conserved synteny resolves early events in vertebrate evolution.</title>
        <authorList>
            <person name="Simakov O."/>
            <person name="Marletaz F."/>
            <person name="Yue J.X."/>
            <person name="O'Connell B."/>
            <person name="Jenkins J."/>
            <person name="Brandt A."/>
            <person name="Calef R."/>
            <person name="Tung C.H."/>
            <person name="Huang T.K."/>
            <person name="Schmutz J."/>
            <person name="Satoh N."/>
            <person name="Yu J.K."/>
            <person name="Putnam N.H."/>
            <person name="Green R.E."/>
            <person name="Rokhsar D.S."/>
        </authorList>
    </citation>
    <scope>NUCLEOTIDE SEQUENCE [LARGE SCALE GENOMIC DNA]</scope>
    <source>
        <strain evidence="9">S238N-H82</strain>
    </source>
</reference>
<evidence type="ECO:0000256" key="5">
    <source>
        <dbReference type="ARBA" id="ARBA00023136"/>
    </source>
</evidence>
<evidence type="ECO:0000313" key="10">
    <source>
        <dbReference type="RefSeq" id="XP_035661355.1"/>
    </source>
</evidence>
<keyword evidence="5" id="KW-0472">Membrane</keyword>
<dbReference type="CDD" id="cd00176">
    <property type="entry name" value="SPEC"/>
    <property type="match status" value="4"/>
</dbReference>
<evidence type="ECO:0000256" key="1">
    <source>
        <dbReference type="ARBA" id="ARBA00004370"/>
    </source>
</evidence>
<dbReference type="SUPFAM" id="SSF47576">
    <property type="entry name" value="Calponin-homology domain, CH-domain"/>
    <property type="match status" value="1"/>
</dbReference>
<dbReference type="Gene3D" id="1.10.418.10">
    <property type="entry name" value="Calponin-like domain"/>
    <property type="match status" value="2"/>
</dbReference>
<feature type="region of interest" description="Disordered" evidence="7">
    <location>
        <begin position="433"/>
        <end position="473"/>
    </location>
</feature>
<dbReference type="PROSITE" id="PS50021">
    <property type="entry name" value="CH"/>
    <property type="match status" value="2"/>
</dbReference>
<dbReference type="Gene3D" id="1.20.58.60">
    <property type="match status" value="3"/>
</dbReference>
<accession>A0A9J7HN51</accession>
<feature type="domain" description="Calponin-homology (CH)" evidence="8">
    <location>
        <begin position="261"/>
        <end position="365"/>
    </location>
</feature>
<dbReference type="InterPro" id="IPR002017">
    <property type="entry name" value="Spectrin_repeat"/>
</dbReference>
<dbReference type="Proteomes" id="UP000001554">
    <property type="component" value="Chromosome 1"/>
</dbReference>
<feature type="region of interest" description="Disordered" evidence="7">
    <location>
        <begin position="1058"/>
        <end position="1104"/>
    </location>
</feature>
<dbReference type="Pfam" id="PF00307">
    <property type="entry name" value="CH"/>
    <property type="match status" value="2"/>
</dbReference>
<feature type="coiled-coil region" evidence="6">
    <location>
        <begin position="666"/>
        <end position="732"/>
    </location>
</feature>
<evidence type="ECO:0000259" key="8">
    <source>
        <dbReference type="PROSITE" id="PS50021"/>
    </source>
</evidence>
<feature type="compositionally biased region" description="Gly residues" evidence="7">
    <location>
        <begin position="1085"/>
        <end position="1104"/>
    </location>
</feature>
<feature type="region of interest" description="Disordered" evidence="7">
    <location>
        <begin position="1"/>
        <end position="22"/>
    </location>
</feature>
<evidence type="ECO:0000313" key="9">
    <source>
        <dbReference type="Proteomes" id="UP000001554"/>
    </source>
</evidence>
<feature type="region of interest" description="Disordered" evidence="7">
    <location>
        <begin position="613"/>
        <end position="639"/>
    </location>
</feature>
<dbReference type="SMART" id="SM00033">
    <property type="entry name" value="CH"/>
    <property type="match status" value="2"/>
</dbReference>
<keyword evidence="9" id="KW-1185">Reference proteome</keyword>
<feature type="coiled-coil region" evidence="6">
    <location>
        <begin position="1234"/>
        <end position="1261"/>
    </location>
</feature>
<feature type="compositionally biased region" description="Low complexity" evidence="7">
    <location>
        <begin position="216"/>
        <end position="237"/>
    </location>
</feature>
<sequence>MALQMFTPTSPRRVRLRRSGSSSGRRRLEELFRTPRSSVERMDVSGVARDLLMTVDLKDDQMVQTKCFTNWANSYLAKRNPPVTIFNLFEEMKDGINLLYLLEVLSGEELVPDKDTGTGVQAVRKGRDMTLSDKVTNAKASLAYLEDNGVKIPAGVTPQEITNGTPPKILDLMWAIVSHYQIEEVAKMSRRTVSGLNASMGDDSMYGTMPRTSSQSTTPTKGGKFGFSGSSSSLPSLGKRKKSSRDQSPGPNRKKSGKETKEAQKILLKWSQNAVDRRVVDVKDFSKSWRNGKAFSSLVHTIQPDLVDMPRLSTKSASSRMEHAFTAAERFLGIPKLIDSEDVDVDRPDGRSVMTYVSLFAQAFPQAGGWTAPTPSQRDVRYLGLGSGNTSSFRRAGSARGTYGSSSGGGGAYVSTSGGGGAYSVGGGDNPSVSVTEFQSTRTTEVTSYEQNTQLSSYEQSSQLAAEDSYRTSDVTSDSLYDDVMNEVGAGGTFSGQRFKTDVVMNGSGQEMQSASNHLDVQVGSFRGESAAGKGGRYSGEFSQQSSQQTSKGGGYGGEYEQSSAQVFTYDNKGGQSQSTSVRSSALMEDGSSPTVVMANKGDMSPIRVSINLPSYAGRRGGSTSKSGGASPGEDEYSRGLGNIRGWLADVEKEYPKDIMVYHQDVQEHIEDLETLDTEAGKQEDKLSTLSRQVDSVFGSRGDEARVAKSDLNDVQEEITRIRNDVSKEKNNCTRMLPYVKRFEDDTAEIDNWLSDAEKLMMSHMVDSTSAKFNQRVQNHKEFFTTRNTMRNKLSSCNSDLKKIEGLCLDNHDKSPLQTRFDDIDSRFEDGMALSLTWDDKLDDIQENWRDFDKRTDDVGSWLDKANDIMTDRDQPLDIQIARHEMLVTFFKDVDSDMMEGLVQSGERLAEDMNDPEKEQLQDQMGRIENKWKDVMYQAPIALMKLKFRKSQDLYRETVDKANKETDREYELLVNPSVDRDDLRHTHEGLYLREPEGFIPTAERHVSDMENYSRELVQYSVDEMSLVGPAKDNREHFEGVRKEQQVLWEKLRNARISGMKGRGGEDDDRDRDRDGLQRSGDGASQRGGGDGYGPGQVVGGRDGYNGGVGGQINIHETIVINEYEQNVYQQGKGGGYGTGSWKTRPEEIERAHRWKQFFEKKEAMLQECTQIDDTLDGEEQLEITPPNVKSRDHLFERLDRELKQNRGETPDLKDMGSWLEREMPHKKDDIVGDIAFVEKAQDETEDHLRRAREEHENLLTRVNDFYECKERTHKCIDRAELVLRSRICQRPADIASQLDKHENAEGELSNNMPKLDLMSKRGTELVQDLRSSNLWKTTEIRKEMDHTSHRWIEVSEQLHDNKDVLRNMENIWDEMYNINSDFEDWFNGPVEDLRKKLYSISDASEVPDMQRRLDLFQDEIIDRENQWTKLNNRAQRLQDLNQNVPISLVERLVQRNKDGIEEAKKLAIEGRRKLDSFKANQDFGRRNLDPLQKWLDKEERLLKAQYDLQMDIYSKKAQRDKFESFSNEIASHRWKFDEVNSKAREVNLSQNPEIVRQLEQINDRYSALKIECDDITKKCEGHVADHSQYDELYDEASEWLKQQREKLREAQQPTTDWKELEEHHANINLLLLTKKRGEIKINNTSERADVTMDNTSADGKPIIIDQVESLRHEFELYLEELNAAKLKVEGQLEGMKPEINRSKLSDRSIAIEQRLDENLSQQSISSTYQYTQSTKTVYGSQTIGGSGGAGGAGGGYGGIGQSAGGGYGGTSQTSGIGIGQGGGYGGISQSAGGGYGGGTGSGYGVQTTSSTYSTSGAGGGGGVSTGVGGSSSINQFLGGGSSAVFDVSVSRVKTSSVTKDIGIQPSPSRQRTSTSTETMTDDLRKKVGDKVFQEIVLQPGERRTFGSGDNVVHYHNSQSEPITVKINYLVNYYE</sequence>
<feature type="region of interest" description="Disordered" evidence="7">
    <location>
        <begin position="528"/>
        <end position="601"/>
    </location>
</feature>
<evidence type="ECO:0000256" key="7">
    <source>
        <dbReference type="SAM" id="MobiDB-lite"/>
    </source>
</evidence>
<feature type="compositionally biased region" description="Low complexity" evidence="7">
    <location>
        <begin position="1856"/>
        <end position="1878"/>
    </location>
</feature>
<evidence type="ECO:0000256" key="6">
    <source>
        <dbReference type="SAM" id="Coils"/>
    </source>
</evidence>
<feature type="compositionally biased region" description="Polar residues" evidence="7">
    <location>
        <begin position="433"/>
        <end position="464"/>
    </location>
</feature>
<dbReference type="SUPFAM" id="SSF46966">
    <property type="entry name" value="Spectrin repeat"/>
    <property type="match status" value="6"/>
</dbReference>
<dbReference type="Pfam" id="PF00435">
    <property type="entry name" value="Spectrin"/>
    <property type="match status" value="1"/>
</dbReference>
<evidence type="ECO:0000256" key="3">
    <source>
        <dbReference type="ARBA" id="ARBA00022737"/>
    </source>
</evidence>
<feature type="domain" description="Calponin-homology (CH)" evidence="8">
    <location>
        <begin position="62"/>
        <end position="181"/>
    </location>
</feature>
<feature type="region of interest" description="Disordered" evidence="7">
    <location>
        <begin position="199"/>
        <end position="262"/>
    </location>
</feature>
<keyword evidence="4" id="KW-1133">Transmembrane helix</keyword>
<reference evidence="10" key="2">
    <citation type="submission" date="2025-08" db="UniProtKB">
        <authorList>
            <consortium name="RefSeq"/>
        </authorList>
    </citation>
    <scope>IDENTIFICATION</scope>
    <source>
        <strain evidence="10">S238N-H82</strain>
        <tissue evidence="10">Testes</tissue>
    </source>
</reference>
<proteinExistence type="predicted"/>
<gene>
    <name evidence="10" type="primary">LOC118404010</name>
</gene>
<dbReference type="GeneID" id="118404010"/>
<dbReference type="SMART" id="SM00150">
    <property type="entry name" value="SPEC"/>
    <property type="match status" value="6"/>
</dbReference>
<dbReference type="PANTHER" id="PTHR47535">
    <property type="entry name" value="MUSCLE-SPECIFIC PROTEIN 300 KDA, ISOFORM G"/>
    <property type="match status" value="1"/>
</dbReference>
<dbReference type="InterPro" id="IPR052403">
    <property type="entry name" value="LINC-complex_assoc"/>
</dbReference>
<keyword evidence="3" id="KW-0677">Repeat</keyword>
<evidence type="ECO:0000256" key="2">
    <source>
        <dbReference type="ARBA" id="ARBA00022692"/>
    </source>
</evidence>
<dbReference type="RefSeq" id="XP_035661355.1">
    <property type="nucleotide sequence ID" value="XM_035805462.1"/>
</dbReference>
<dbReference type="InterPro" id="IPR018159">
    <property type="entry name" value="Spectrin/alpha-actinin"/>
</dbReference>
<name>A0A9J7HN51_BRAFL</name>
<feature type="region of interest" description="Disordered" evidence="7">
    <location>
        <begin position="1856"/>
        <end position="1882"/>
    </location>
</feature>
<feature type="compositionally biased region" description="Polar residues" evidence="7">
    <location>
        <begin position="565"/>
        <end position="584"/>
    </location>
</feature>
<dbReference type="InterPro" id="IPR001715">
    <property type="entry name" value="CH_dom"/>
</dbReference>
<dbReference type="InterPro" id="IPR036872">
    <property type="entry name" value="CH_dom_sf"/>
</dbReference>